<evidence type="ECO:0000256" key="1">
    <source>
        <dbReference type="SAM" id="MobiDB-lite"/>
    </source>
</evidence>
<feature type="region of interest" description="Disordered" evidence="1">
    <location>
        <begin position="567"/>
        <end position="597"/>
    </location>
</feature>
<sequence>MRTSAYTALLGGLLGLSSAAVIERSAVELKPIKPDAFVPGLTPRSEGEAPTVLRPINPDIFAAVNGLKPRADVDFSKLDLADQAQLIFGAPGEDGNVMLANMTLYAPSGQQIVMMESFEGLTSAVDCKGDDGEMALTFKSQEAFDYAHKQWSFINEKSENAFLLIANHDGCGPDDERQAYNITGIDDVDGTLTTLLKASPASWSDISGTFDLDFGYASLTPDAARRLRARGIGDFFDDITDTIGDGLDSIGDAFGSIGDAEFDKSVSFDVSVGTEGKRTDIIPKLFACVDCFITGKFKVAGKLSVDNFVVKDLTLGASPEDFRAKMIMEARVSATLLNGIPGLNLTQELASFPIPGAGISVPKIFELGAIITYEVGVECSVTGEANFTFGLSASLPNSALVSLNLADVSQSQASGFDGATFDPVFDINSGSVSLNVAAISRPKLTFGIEIIGVGKLEAALKMGLPVVSTKLTAAFDEQGVCEKTPTASRTGFKVNSDVSVNLAVSVDGSIGSVSTGLEKNLFTFKQPLLDKCFPLNIPALDPKPSQTTSALPSASATAASAKDTISGFKPGNLTLPGSNHSEPITNHTAPSPTGRKLPLRALRFSH</sequence>
<evidence type="ECO:0000313" key="6">
    <source>
        <dbReference type="Proteomes" id="UP000006911"/>
    </source>
</evidence>
<evidence type="ECO:0000259" key="3">
    <source>
        <dbReference type="Pfam" id="PF22974"/>
    </source>
</evidence>
<feature type="domain" description="DUF7029" evidence="3">
    <location>
        <begin position="108"/>
        <end position="211"/>
    </location>
</feature>
<evidence type="ECO:0000313" key="5">
    <source>
        <dbReference type="EMBL" id="CAZ84106.1"/>
    </source>
</evidence>
<dbReference type="GeneID" id="9184199"/>
<proteinExistence type="predicted"/>
<dbReference type="Proteomes" id="UP000006911">
    <property type="component" value="Unassembled WGS sequence"/>
</dbReference>
<feature type="domain" description="DUF7223" evidence="4">
    <location>
        <begin position="287"/>
        <end position="534"/>
    </location>
</feature>
<evidence type="ECO:0000259" key="4">
    <source>
        <dbReference type="Pfam" id="PF23865"/>
    </source>
</evidence>
<feature type="compositionally biased region" description="Polar residues" evidence="1">
    <location>
        <begin position="575"/>
        <end position="591"/>
    </location>
</feature>
<dbReference type="InParanoid" id="D5GHW3"/>
<dbReference type="EMBL" id="FN430321">
    <property type="protein sequence ID" value="CAZ84106.1"/>
    <property type="molecule type" value="Genomic_DNA"/>
</dbReference>
<evidence type="ECO:0000256" key="2">
    <source>
        <dbReference type="SAM" id="SignalP"/>
    </source>
</evidence>
<dbReference type="KEGG" id="tml:GSTUM_00008146001"/>
<dbReference type="HOGENOM" id="CLU_504428_0_0_1"/>
<keyword evidence="6" id="KW-1185">Reference proteome</keyword>
<organism evidence="5 6">
    <name type="scientific">Tuber melanosporum (strain Mel28)</name>
    <name type="common">Perigord black truffle</name>
    <dbReference type="NCBI Taxonomy" id="656061"/>
    <lineage>
        <taxon>Eukaryota</taxon>
        <taxon>Fungi</taxon>
        <taxon>Dikarya</taxon>
        <taxon>Ascomycota</taxon>
        <taxon>Pezizomycotina</taxon>
        <taxon>Pezizomycetes</taxon>
        <taxon>Pezizales</taxon>
        <taxon>Tuberaceae</taxon>
        <taxon>Tuber</taxon>
    </lineage>
</organism>
<dbReference type="InterPro" id="IPR055647">
    <property type="entry name" value="DUF7223"/>
</dbReference>
<dbReference type="OMA" id="ASISYPM"/>
<dbReference type="Pfam" id="PF23865">
    <property type="entry name" value="DUF7223"/>
    <property type="match status" value="1"/>
</dbReference>
<protein>
    <submittedName>
        <fullName evidence="5">(Perigord truffle) hypothetical protein</fullName>
    </submittedName>
</protein>
<dbReference type="Pfam" id="PF22974">
    <property type="entry name" value="DUF7029"/>
    <property type="match status" value="1"/>
</dbReference>
<feature type="signal peptide" evidence="2">
    <location>
        <begin position="1"/>
        <end position="19"/>
    </location>
</feature>
<keyword evidence="2" id="KW-0732">Signal</keyword>
<gene>
    <name evidence="5" type="ORF">GSTUM_00008146001</name>
</gene>
<feature type="chain" id="PRO_5003072088" evidence="2">
    <location>
        <begin position="20"/>
        <end position="606"/>
    </location>
</feature>
<dbReference type="AlphaFoldDB" id="D5GHW3"/>
<dbReference type="RefSeq" id="XP_002839915.1">
    <property type="nucleotide sequence ID" value="XM_002839869.1"/>
</dbReference>
<name>D5GHW3_TUBMM</name>
<dbReference type="InterPro" id="IPR054293">
    <property type="entry name" value="DUF7029"/>
</dbReference>
<dbReference type="eggNOG" id="ENOG502RYSB">
    <property type="taxonomic scope" value="Eukaryota"/>
</dbReference>
<reference evidence="5 6" key="1">
    <citation type="journal article" date="2010" name="Nature">
        <title>Perigord black truffle genome uncovers evolutionary origins and mechanisms of symbiosis.</title>
        <authorList>
            <person name="Martin F."/>
            <person name="Kohler A."/>
            <person name="Murat C."/>
            <person name="Balestrini R."/>
            <person name="Coutinho P.M."/>
            <person name="Jaillon O."/>
            <person name="Montanini B."/>
            <person name="Morin E."/>
            <person name="Noel B."/>
            <person name="Percudani R."/>
            <person name="Porcel B."/>
            <person name="Rubini A."/>
            <person name="Amicucci A."/>
            <person name="Amselem J."/>
            <person name="Anthouard V."/>
            <person name="Arcioni S."/>
            <person name="Artiguenave F."/>
            <person name="Aury J.M."/>
            <person name="Ballario P."/>
            <person name="Bolchi A."/>
            <person name="Brenna A."/>
            <person name="Brun A."/>
            <person name="Buee M."/>
            <person name="Cantarel B."/>
            <person name="Chevalier G."/>
            <person name="Couloux A."/>
            <person name="Da Silva C."/>
            <person name="Denoeud F."/>
            <person name="Duplessis S."/>
            <person name="Ghignone S."/>
            <person name="Hilselberger B."/>
            <person name="Iotti M."/>
            <person name="Marcais B."/>
            <person name="Mello A."/>
            <person name="Miranda M."/>
            <person name="Pacioni G."/>
            <person name="Quesneville H."/>
            <person name="Riccioni C."/>
            <person name="Ruotolo R."/>
            <person name="Splivallo R."/>
            <person name="Stocchi V."/>
            <person name="Tisserant E."/>
            <person name="Viscomi A.R."/>
            <person name="Zambonelli A."/>
            <person name="Zampieri E."/>
            <person name="Henrissat B."/>
            <person name="Lebrun M.H."/>
            <person name="Paolocci F."/>
            <person name="Bonfante P."/>
            <person name="Ottonello S."/>
            <person name="Wincker P."/>
        </authorList>
    </citation>
    <scope>NUCLEOTIDE SEQUENCE [LARGE SCALE GENOMIC DNA]</scope>
    <source>
        <strain evidence="5 6">Mel28</strain>
    </source>
</reference>
<accession>D5GHW3</accession>